<keyword evidence="1" id="KW-0808">Transferase</keyword>
<sequence length="377" mass="42833">MGKSPRIGFVGWNPFQFLHIQKLASTFPGACFVIEKRMDFIAEFSDDILKNPHTPIMVWDRAQMATLDGVFDIIVCQTPFSRIEAFEKSKIAMIQYGYAKEPHNYGPWRAFADLCLTYGPYASERIDYFSPTASVGNPRYDDWHLESFHQAAKSKHAAKLNPNKKTVLYLPTWGDLSSVDQFVSSIYELADNFNVLMKMHHNTELLESARKDKMDMGAICHFGANDDLLELLSICDVVISDYSGAIFDAMYCKKPIALLDTDLSEQMGGKKIDGYSLEYSRRSELGLTIQTPEALAAGITELAENADKYVQLYEPLRSSLFTDTKDSLSLARDALIKLWKGEFTPTQPQSYVRKELKEFYKTKRQLAIAKKKQSVKK</sequence>
<dbReference type="STRING" id="47884.SAMN04490203_2618"/>
<reference evidence="2 4" key="2">
    <citation type="submission" date="2016-10" db="EMBL/GenBank/DDBJ databases">
        <authorList>
            <person name="Varghese N."/>
            <person name="Submissions S."/>
        </authorList>
    </citation>
    <scope>NUCLEOTIDE SEQUENCE [LARGE SCALE GENOMIC DNA]</scope>
    <source>
        <strain evidence="2 4">BS3652</strain>
    </source>
</reference>
<dbReference type="PANTHER" id="PTHR37316:SF3">
    <property type="entry name" value="TEICHOIC ACID GLYCEROL-PHOSPHATE TRANSFERASE"/>
    <property type="match status" value="1"/>
</dbReference>
<protein>
    <submittedName>
        <fullName evidence="2">CDP-Glycerol:Poly(Glycerophosphate) glycerophosphotransferase</fullName>
    </submittedName>
    <submittedName>
        <fullName evidence="1">CDP-glycerol:glycerophosphate glycerophosphotransferase</fullName>
    </submittedName>
</protein>
<dbReference type="AlphaFoldDB" id="A0A0J6GI73"/>
<evidence type="ECO:0000313" key="4">
    <source>
        <dbReference type="Proteomes" id="UP000183155"/>
    </source>
</evidence>
<dbReference type="Gene3D" id="3.40.50.12580">
    <property type="match status" value="1"/>
</dbReference>
<dbReference type="PATRIC" id="fig|47884.3.peg.3316"/>
<gene>
    <name evidence="2" type="ORF">SAMN04490203_2618</name>
    <name evidence="1" type="ORF">TU78_14290</name>
</gene>
<reference evidence="1 3" key="1">
    <citation type="submission" date="2015-02" db="EMBL/GenBank/DDBJ databases">
        <title>Pseudomonas helleri sp. nov. and Pseudomonas weihenstephanensis sp. nov., isolated from raw cows milk.</title>
        <authorList>
            <person name="von Neubeck M."/>
            <person name="Huptas C."/>
            <person name="Wenning M."/>
            <person name="Scherer S."/>
        </authorList>
    </citation>
    <scope>NUCLEOTIDE SEQUENCE [LARGE SCALE GENOMIC DNA]</scope>
    <source>
        <strain evidence="1 3">DSM 21104</strain>
    </source>
</reference>
<dbReference type="InterPro" id="IPR007554">
    <property type="entry name" value="Glycerophosphate_synth"/>
</dbReference>
<dbReference type="InterPro" id="IPR043148">
    <property type="entry name" value="TagF_C"/>
</dbReference>
<keyword evidence="4" id="KW-1185">Reference proteome</keyword>
<accession>A0A0J6GI73</accession>
<dbReference type="SUPFAM" id="SSF53756">
    <property type="entry name" value="UDP-Glycosyltransferase/glycogen phosphorylase"/>
    <property type="match status" value="1"/>
</dbReference>
<dbReference type="GO" id="GO:0016020">
    <property type="term" value="C:membrane"/>
    <property type="evidence" value="ECO:0007669"/>
    <property type="project" value="InterPro"/>
</dbReference>
<comment type="caution">
    <text evidence="1">The sequence shown here is derived from an EMBL/GenBank/DDBJ whole genome shotgun (WGS) entry which is preliminary data.</text>
</comment>
<dbReference type="InterPro" id="IPR051612">
    <property type="entry name" value="Teichoic_Acid_Biosynth"/>
</dbReference>
<evidence type="ECO:0000313" key="2">
    <source>
        <dbReference type="EMBL" id="SEC54527.1"/>
    </source>
</evidence>
<organism evidence="1 3">
    <name type="scientific">Pseudomonas taetrolens</name>
    <dbReference type="NCBI Taxonomy" id="47884"/>
    <lineage>
        <taxon>Bacteria</taxon>
        <taxon>Pseudomonadati</taxon>
        <taxon>Pseudomonadota</taxon>
        <taxon>Gammaproteobacteria</taxon>
        <taxon>Pseudomonadales</taxon>
        <taxon>Pseudomonadaceae</taxon>
        <taxon>Pseudomonas</taxon>
    </lineage>
</organism>
<dbReference type="EMBL" id="JYLA01000005">
    <property type="protein sequence ID" value="KMM84386.1"/>
    <property type="molecule type" value="Genomic_DNA"/>
</dbReference>
<evidence type="ECO:0000313" key="1">
    <source>
        <dbReference type="EMBL" id="KMM84386.1"/>
    </source>
</evidence>
<dbReference type="Proteomes" id="UP000036395">
    <property type="component" value="Unassembled WGS sequence"/>
</dbReference>
<dbReference type="EMBL" id="FNRS01000001">
    <property type="protein sequence ID" value="SEC54527.1"/>
    <property type="molecule type" value="Genomic_DNA"/>
</dbReference>
<evidence type="ECO:0000313" key="3">
    <source>
        <dbReference type="Proteomes" id="UP000036395"/>
    </source>
</evidence>
<dbReference type="Pfam" id="PF04464">
    <property type="entry name" value="Glyphos_transf"/>
    <property type="match status" value="1"/>
</dbReference>
<dbReference type="GO" id="GO:0047355">
    <property type="term" value="F:CDP-glycerol glycerophosphotransferase activity"/>
    <property type="evidence" value="ECO:0007669"/>
    <property type="project" value="InterPro"/>
</dbReference>
<dbReference type="PANTHER" id="PTHR37316">
    <property type="entry name" value="TEICHOIC ACID GLYCEROL-PHOSPHATE PRIMASE"/>
    <property type="match status" value="1"/>
</dbReference>
<dbReference type="OrthoDB" id="215285at2"/>
<proteinExistence type="predicted"/>
<name>A0A0J6GI73_PSETA</name>
<dbReference type="Proteomes" id="UP000183155">
    <property type="component" value="Unassembled WGS sequence"/>
</dbReference>